<gene>
    <name evidence="2" type="ORF">J9253_04085</name>
</gene>
<evidence type="ECO:0000313" key="3">
    <source>
        <dbReference type="Proteomes" id="UP000672039"/>
    </source>
</evidence>
<dbReference type="InterPro" id="IPR010982">
    <property type="entry name" value="Lambda_DNA-bd_dom_sf"/>
</dbReference>
<keyword evidence="3" id="KW-1185">Reference proteome</keyword>
<organism evidence="2 3">
    <name type="scientific">Thiothrix litoralis</name>
    <dbReference type="NCBI Taxonomy" id="2891210"/>
    <lineage>
        <taxon>Bacteria</taxon>
        <taxon>Pseudomonadati</taxon>
        <taxon>Pseudomonadota</taxon>
        <taxon>Gammaproteobacteria</taxon>
        <taxon>Thiotrichales</taxon>
        <taxon>Thiotrichaceae</taxon>
        <taxon>Thiothrix</taxon>
    </lineage>
</organism>
<reference evidence="2 3" key="1">
    <citation type="submission" date="2021-04" db="EMBL/GenBank/DDBJ databases">
        <title>Genomics, taxonomy and metabolism of representatives of sulfur bacteria of the genus Thiothrix: Thiothrix fructosivorans QT, Thiothrix unzii A1T and three new species, Thiothrix subterranea sp. nov., Thiothrix litoralis sp. nov. and 'Candidatus Thiothrix anitrata' sp. nov.</title>
        <authorList>
            <person name="Ravin N.V."/>
            <person name="Smolyakov D."/>
            <person name="Rudenko T.S."/>
            <person name="Mardanov A.V."/>
            <person name="Beletsky A.V."/>
            <person name="Markov N.D."/>
            <person name="Fomenkov A.I."/>
            <person name="Roberts R.J."/>
            <person name="Karnachuk O.V."/>
            <person name="Novikov A."/>
            <person name="Grabovich M.Y."/>
        </authorList>
    </citation>
    <scope>NUCLEOTIDE SEQUENCE [LARGE SCALE GENOMIC DNA]</scope>
    <source>
        <strain evidence="2 3">AS</strain>
    </source>
</reference>
<dbReference type="CDD" id="cd00093">
    <property type="entry name" value="HTH_XRE"/>
    <property type="match status" value="1"/>
</dbReference>
<dbReference type="EMBL" id="CP072801">
    <property type="protein sequence ID" value="QTR47129.1"/>
    <property type="molecule type" value="Genomic_DNA"/>
</dbReference>
<feature type="domain" description="HTH cro/C1-type" evidence="1">
    <location>
        <begin position="55"/>
        <end position="84"/>
    </location>
</feature>
<name>A0ABX7WZT2_9GAMM</name>
<protein>
    <submittedName>
        <fullName evidence="2">Helix-turn-helix transcriptional regulator</fullName>
    </submittedName>
</protein>
<dbReference type="InterPro" id="IPR001387">
    <property type="entry name" value="Cro/C1-type_HTH"/>
</dbReference>
<evidence type="ECO:0000313" key="2">
    <source>
        <dbReference type="EMBL" id="QTR47129.1"/>
    </source>
</evidence>
<sequence>MRNNIIQEGHIPQDGKQLHALRKTAHHSQADMAYLLQTFLKPHMKAGFSVLQPDISRLECEETALDVPKLLAYASLFKVDISTLLKPHFQTFCQSEFRLQHFATNAEADQHLCQLENEGRILAYSQFPSSFFVNPHDGSERFQQIAHPDYAETHIHTLDSLLNFIFSPISRHSYAARGDILRHYLAYFRQRSKHLHFFSRADFACTSLFPSLILLPKKSTLIMMAPVMQHDQGDVFLEIRSPRLCKEIHEFYFHKVNTLDVDISLLKIGLDTLELLQQGVSLESAVRFFYDEVQKRSPEDSAAILENFSVDIQEMLGE</sequence>
<dbReference type="RefSeq" id="WP_210223421.1">
    <property type="nucleotide sequence ID" value="NZ_CP072801.1"/>
</dbReference>
<dbReference type="Proteomes" id="UP000672039">
    <property type="component" value="Chromosome"/>
</dbReference>
<dbReference type="PROSITE" id="PS50943">
    <property type="entry name" value="HTH_CROC1"/>
    <property type="match status" value="1"/>
</dbReference>
<accession>A0ABX7WZT2</accession>
<dbReference type="Gene3D" id="1.10.260.40">
    <property type="entry name" value="lambda repressor-like DNA-binding domains"/>
    <property type="match status" value="1"/>
</dbReference>
<proteinExistence type="predicted"/>
<evidence type="ECO:0000259" key="1">
    <source>
        <dbReference type="PROSITE" id="PS50943"/>
    </source>
</evidence>